<evidence type="ECO:0000256" key="4">
    <source>
        <dbReference type="ARBA" id="ARBA00022692"/>
    </source>
</evidence>
<feature type="transmembrane region" description="Helical" evidence="10">
    <location>
        <begin position="223"/>
        <end position="248"/>
    </location>
</feature>
<keyword evidence="3" id="KW-1003">Cell membrane</keyword>
<name>A0A4T0WX82_9ASCO</name>
<proteinExistence type="inferred from homology"/>
<dbReference type="InterPro" id="IPR003691">
    <property type="entry name" value="FluC"/>
</dbReference>
<evidence type="ECO:0000313" key="11">
    <source>
        <dbReference type="EMBL" id="TID14920.1"/>
    </source>
</evidence>
<organism evidence="11 12">
    <name type="scientific">Pichia inconspicua</name>
    <dbReference type="NCBI Taxonomy" id="52247"/>
    <lineage>
        <taxon>Eukaryota</taxon>
        <taxon>Fungi</taxon>
        <taxon>Dikarya</taxon>
        <taxon>Ascomycota</taxon>
        <taxon>Saccharomycotina</taxon>
        <taxon>Pichiomycetes</taxon>
        <taxon>Pichiales</taxon>
        <taxon>Pichiaceae</taxon>
        <taxon>Pichia</taxon>
    </lineage>
</organism>
<feature type="transmembrane region" description="Helical" evidence="10">
    <location>
        <begin position="133"/>
        <end position="159"/>
    </location>
</feature>
<evidence type="ECO:0000256" key="3">
    <source>
        <dbReference type="ARBA" id="ARBA00022475"/>
    </source>
</evidence>
<evidence type="ECO:0000256" key="10">
    <source>
        <dbReference type="SAM" id="Phobius"/>
    </source>
</evidence>
<keyword evidence="4 10" id="KW-0812">Transmembrane</keyword>
<dbReference type="AlphaFoldDB" id="A0A4T0WX82"/>
<feature type="transmembrane region" description="Helical" evidence="10">
    <location>
        <begin position="59"/>
        <end position="77"/>
    </location>
</feature>
<evidence type="ECO:0000256" key="1">
    <source>
        <dbReference type="ARBA" id="ARBA00002598"/>
    </source>
</evidence>
<evidence type="ECO:0000256" key="6">
    <source>
        <dbReference type="ARBA" id="ARBA00023136"/>
    </source>
</evidence>
<comment type="function">
    <text evidence="1">Fluoride channel required for the rapid expulsion of cytoplasmic fluoride.</text>
</comment>
<dbReference type="STRING" id="52247.A0A4T0WX82"/>
<dbReference type="Pfam" id="PF02537">
    <property type="entry name" value="CRCB"/>
    <property type="match status" value="2"/>
</dbReference>
<evidence type="ECO:0000256" key="9">
    <source>
        <dbReference type="SAM" id="MobiDB-lite"/>
    </source>
</evidence>
<feature type="transmembrane region" description="Helical" evidence="10">
    <location>
        <begin position="89"/>
        <end position="112"/>
    </location>
</feature>
<reference evidence="11 12" key="1">
    <citation type="journal article" date="2019" name="Front. Genet.">
        <title>Whole-Genome Sequencing of the Opportunistic Yeast Pathogen Candida inconspicua Uncovers Its Hybrid Origin.</title>
        <authorList>
            <person name="Mixao V."/>
            <person name="Hansen A.P."/>
            <person name="Saus E."/>
            <person name="Boekhout T."/>
            <person name="Lass-Florl C."/>
            <person name="Gabaldon T."/>
        </authorList>
    </citation>
    <scope>NUCLEOTIDE SEQUENCE [LARGE SCALE GENOMIC DNA]</scope>
    <source>
        <strain evidence="11 12">CBS 180</strain>
    </source>
</reference>
<evidence type="ECO:0000256" key="5">
    <source>
        <dbReference type="ARBA" id="ARBA00022989"/>
    </source>
</evidence>
<keyword evidence="5 10" id="KW-1133">Transmembrane helix</keyword>
<feature type="transmembrane region" description="Helical" evidence="10">
    <location>
        <begin position="179"/>
        <end position="202"/>
    </location>
</feature>
<evidence type="ECO:0000256" key="7">
    <source>
        <dbReference type="ARBA" id="ARBA00035120"/>
    </source>
</evidence>
<feature type="transmembrane region" description="Helical" evidence="10">
    <location>
        <begin position="359"/>
        <end position="379"/>
    </location>
</feature>
<feature type="transmembrane region" description="Helical" evidence="10">
    <location>
        <begin position="285"/>
        <end position="306"/>
    </location>
</feature>
<gene>
    <name evidence="11" type="ORF">CANINC_004591</name>
</gene>
<dbReference type="GO" id="GO:0005886">
    <property type="term" value="C:plasma membrane"/>
    <property type="evidence" value="ECO:0007669"/>
    <property type="project" value="UniProtKB-SubCell"/>
</dbReference>
<dbReference type="PANTHER" id="PTHR28259:SF1">
    <property type="entry name" value="FLUORIDE EXPORT PROTEIN 1-RELATED"/>
    <property type="match status" value="1"/>
</dbReference>
<feature type="transmembrane region" description="Helical" evidence="10">
    <location>
        <begin position="326"/>
        <end position="347"/>
    </location>
</feature>
<dbReference type="PANTHER" id="PTHR28259">
    <property type="entry name" value="FLUORIDE EXPORT PROTEIN 1-RELATED"/>
    <property type="match status" value="1"/>
</dbReference>
<accession>A0A4T0WX82</accession>
<dbReference type="GO" id="GO:1903425">
    <property type="term" value="F:fluoride transmembrane transporter activity"/>
    <property type="evidence" value="ECO:0007669"/>
    <property type="project" value="TreeGrafter"/>
</dbReference>
<protein>
    <recommendedName>
        <fullName evidence="13">Fluoride export protein 1</fullName>
    </recommendedName>
</protein>
<dbReference type="OrthoDB" id="409792at2759"/>
<keyword evidence="12" id="KW-1185">Reference proteome</keyword>
<dbReference type="EMBL" id="SELW01000657">
    <property type="protein sequence ID" value="TID14920.1"/>
    <property type="molecule type" value="Genomic_DNA"/>
</dbReference>
<evidence type="ECO:0000313" key="12">
    <source>
        <dbReference type="Proteomes" id="UP000307173"/>
    </source>
</evidence>
<comment type="caution">
    <text evidence="11">The sequence shown here is derived from an EMBL/GenBank/DDBJ whole genome shotgun (WGS) entry which is preliminary data.</text>
</comment>
<feature type="transmembrane region" description="Helical" evidence="10">
    <location>
        <begin position="254"/>
        <end position="273"/>
    </location>
</feature>
<evidence type="ECO:0000256" key="2">
    <source>
        <dbReference type="ARBA" id="ARBA00004651"/>
    </source>
</evidence>
<comment type="catalytic activity">
    <reaction evidence="8">
        <text>fluoride(in) = fluoride(out)</text>
        <dbReference type="Rhea" id="RHEA:76159"/>
        <dbReference type="ChEBI" id="CHEBI:17051"/>
    </reaction>
    <physiologicalReaction direction="left-to-right" evidence="8">
        <dbReference type="Rhea" id="RHEA:76160"/>
    </physiologicalReaction>
</comment>
<comment type="similarity">
    <text evidence="7">Belongs to the fluoride channel Fluc/FEX (TC 1.A.43) family.</text>
</comment>
<comment type="subcellular location">
    <subcellularLocation>
        <location evidence="2">Cell membrane</location>
        <topology evidence="2">Multi-pass membrane protein</topology>
    </subcellularLocation>
</comment>
<dbReference type="Proteomes" id="UP000307173">
    <property type="component" value="Unassembled WGS sequence"/>
</dbReference>
<sequence>MSDMLNSETINTNTESNLSSTGQTVQEKLIENEVTPFQIEFWKPKNIMSVEDTPFSNRLLVFLLVIAYSVPGNLARISLQKLTNYENSYINYSGGTVVWINFSACFVLSWCNNSVRFWATILEGSNKTNMKQIALHTAISTGFCGSFSTISSALIEIFFKTTDIVEFPLPHKGYRVTEFFAVTLITFGIPLFGHILGSHFALFFDTIIVTRISKLLTYQNIRIVELTTAFIGLSAVIADLVLTCTLSINTWYKAEYSFSILAGSIAALLRFQLSRLNGRGIRSWFPLGTLSVNLAGCLLITIFELLLHALNSNGDLLISNKVHRMILNGFSVGFCGSLTTMSTFINELYNLNNPKYQQIYFWVTFLPILSFALIIDGSYEWTKGFQHV</sequence>
<evidence type="ECO:0000256" key="8">
    <source>
        <dbReference type="ARBA" id="ARBA00035585"/>
    </source>
</evidence>
<evidence type="ECO:0008006" key="13">
    <source>
        <dbReference type="Google" id="ProtNLM"/>
    </source>
</evidence>
<keyword evidence="6 10" id="KW-0472">Membrane</keyword>
<feature type="region of interest" description="Disordered" evidence="9">
    <location>
        <begin position="1"/>
        <end position="22"/>
    </location>
</feature>
<feature type="compositionally biased region" description="Low complexity" evidence="9">
    <location>
        <begin position="1"/>
        <end position="21"/>
    </location>
</feature>